<keyword evidence="3" id="KW-0804">Transcription</keyword>
<feature type="DNA-binding region" description="H-T-H motif" evidence="4">
    <location>
        <begin position="32"/>
        <end position="51"/>
    </location>
</feature>
<evidence type="ECO:0000256" key="1">
    <source>
        <dbReference type="ARBA" id="ARBA00023015"/>
    </source>
</evidence>
<dbReference type="InterPro" id="IPR050109">
    <property type="entry name" value="HTH-type_TetR-like_transc_reg"/>
</dbReference>
<keyword evidence="1" id="KW-0805">Transcription regulation</keyword>
<gene>
    <name evidence="6" type="ORF">SAC06_04310</name>
</gene>
<dbReference type="Pfam" id="PF00440">
    <property type="entry name" value="TetR_N"/>
    <property type="match status" value="1"/>
</dbReference>
<dbReference type="GO" id="GO:0000976">
    <property type="term" value="F:transcription cis-regulatory region binding"/>
    <property type="evidence" value="ECO:0007669"/>
    <property type="project" value="TreeGrafter"/>
</dbReference>
<evidence type="ECO:0000256" key="3">
    <source>
        <dbReference type="ARBA" id="ARBA00023163"/>
    </source>
</evidence>
<dbReference type="EMBL" id="CP138335">
    <property type="protein sequence ID" value="XBW08785.1"/>
    <property type="molecule type" value="Genomic_DNA"/>
</dbReference>
<dbReference type="PROSITE" id="PS50977">
    <property type="entry name" value="HTH_TETR_2"/>
    <property type="match status" value="1"/>
</dbReference>
<protein>
    <submittedName>
        <fullName evidence="6">TetR/AcrR family transcriptional regulator</fullName>
    </submittedName>
</protein>
<dbReference type="Pfam" id="PF17937">
    <property type="entry name" value="TetR_C_28"/>
    <property type="match status" value="1"/>
</dbReference>
<evidence type="ECO:0000256" key="2">
    <source>
        <dbReference type="ARBA" id="ARBA00023125"/>
    </source>
</evidence>
<dbReference type="AlphaFoldDB" id="A0AAU7V9R1"/>
<organism evidence="6">
    <name type="scientific">Scrofimicrobium appendicitidis</name>
    <dbReference type="NCBI Taxonomy" id="3079930"/>
    <lineage>
        <taxon>Bacteria</taxon>
        <taxon>Bacillati</taxon>
        <taxon>Actinomycetota</taxon>
        <taxon>Actinomycetes</taxon>
        <taxon>Actinomycetales</taxon>
        <taxon>Actinomycetaceae</taxon>
        <taxon>Scrofimicrobium</taxon>
    </lineage>
</organism>
<dbReference type="InterPro" id="IPR041479">
    <property type="entry name" value="TetR_CgmR_C"/>
</dbReference>
<evidence type="ECO:0000259" key="5">
    <source>
        <dbReference type="PROSITE" id="PS50977"/>
    </source>
</evidence>
<reference evidence="6" key="1">
    <citation type="submission" date="2023-11" db="EMBL/GenBank/DDBJ databases">
        <title>Scrofimicrobium hongkongense sp. nov., isolated from a patient with peritonitis.</title>
        <authorList>
            <person name="Lao H.Y."/>
            <person name="Wong A.Y.P."/>
            <person name="Ng T.L."/>
            <person name="Wong R.Y.L."/>
            <person name="Yau M.C.Y."/>
            <person name="Lam J.Y.W."/>
            <person name="Siu G.K.H."/>
        </authorList>
    </citation>
    <scope>NUCLEOTIDE SEQUENCE</scope>
    <source>
        <strain evidence="6">R131</strain>
    </source>
</reference>
<dbReference type="PRINTS" id="PR00455">
    <property type="entry name" value="HTHTETR"/>
</dbReference>
<keyword evidence="2 4" id="KW-0238">DNA-binding</keyword>
<accession>A0AAU7V9R1</accession>
<dbReference type="InterPro" id="IPR009057">
    <property type="entry name" value="Homeodomain-like_sf"/>
</dbReference>
<feature type="domain" description="HTH tetR-type" evidence="5">
    <location>
        <begin position="10"/>
        <end position="69"/>
    </location>
</feature>
<dbReference type="SUPFAM" id="SSF46689">
    <property type="entry name" value="Homeodomain-like"/>
    <property type="match status" value="1"/>
</dbReference>
<proteinExistence type="predicted"/>
<evidence type="ECO:0000313" key="6">
    <source>
        <dbReference type="EMBL" id="XBW08785.1"/>
    </source>
</evidence>
<dbReference type="KEGG" id="sapp:SAC06_04310"/>
<dbReference type="GO" id="GO:0003700">
    <property type="term" value="F:DNA-binding transcription factor activity"/>
    <property type="evidence" value="ECO:0007669"/>
    <property type="project" value="TreeGrafter"/>
</dbReference>
<sequence>MGRSAGRTPVETRRQILDAAARIIRRRGLATPVSEVAAEAGVSKGGLLYHFPSKEELLQGLAVDLVKRFRTEVEAAIDHDDPRPGRVARAYLQVSFADSIDTVGLRDEISLAAHLMDSPSLHEILQSDSEQWRREIEADGLDPAVTRVVIAASDGINIGPLWGPILSEEDTRKLAQDLIELTYRGTL</sequence>
<dbReference type="PANTHER" id="PTHR30055:SF234">
    <property type="entry name" value="HTH-TYPE TRANSCRIPTIONAL REGULATOR BETI"/>
    <property type="match status" value="1"/>
</dbReference>
<dbReference type="PANTHER" id="PTHR30055">
    <property type="entry name" value="HTH-TYPE TRANSCRIPTIONAL REGULATOR RUTR"/>
    <property type="match status" value="1"/>
</dbReference>
<dbReference type="Gene3D" id="1.10.357.10">
    <property type="entry name" value="Tetracycline Repressor, domain 2"/>
    <property type="match status" value="1"/>
</dbReference>
<name>A0AAU7V9R1_9ACTO</name>
<evidence type="ECO:0000256" key="4">
    <source>
        <dbReference type="PROSITE-ProRule" id="PRU00335"/>
    </source>
</evidence>
<dbReference type="InterPro" id="IPR001647">
    <property type="entry name" value="HTH_TetR"/>
</dbReference>
<dbReference type="RefSeq" id="WP_350258985.1">
    <property type="nucleotide sequence ID" value="NZ_CP138335.1"/>
</dbReference>